<dbReference type="GO" id="GO:0005975">
    <property type="term" value="P:carbohydrate metabolic process"/>
    <property type="evidence" value="ECO:0007669"/>
    <property type="project" value="InterPro"/>
</dbReference>
<dbReference type="EMBL" id="QJKC01000026">
    <property type="protein sequence ID" value="PXX40142.1"/>
    <property type="molecule type" value="Genomic_DNA"/>
</dbReference>
<dbReference type="InterPro" id="IPR032772">
    <property type="entry name" value="PGA_deacetylase_PgaB_C"/>
</dbReference>
<keyword evidence="4" id="KW-0449">Lipoprotein</keyword>
<dbReference type="GO" id="GO:0043708">
    <property type="term" value="P:cell adhesion involved in biofilm formation"/>
    <property type="evidence" value="ECO:0007669"/>
    <property type="project" value="InterPro"/>
</dbReference>
<evidence type="ECO:0000313" key="5">
    <source>
        <dbReference type="Proteomes" id="UP000248395"/>
    </source>
</evidence>
<dbReference type="PANTHER" id="PTHR34216:SF7">
    <property type="entry name" value="POLY-BETA-1,6-N-ACETYL-D-GLUCOSAMINE N-DEACETYLASE"/>
    <property type="match status" value="1"/>
</dbReference>
<feature type="signal peptide" evidence="2">
    <location>
        <begin position="1"/>
        <end position="21"/>
    </location>
</feature>
<feature type="domain" description="NodB homology" evidence="3">
    <location>
        <begin position="89"/>
        <end position="338"/>
    </location>
</feature>
<proteinExistence type="predicted"/>
<protein>
    <submittedName>
        <fullName evidence="4">Biofilm PGA synthesis lipoprotein PgaB</fullName>
    </submittedName>
</protein>
<dbReference type="RefSeq" id="WP_059286417.1">
    <property type="nucleotide sequence ID" value="NZ_LNQU01000078.1"/>
</dbReference>
<dbReference type="Proteomes" id="UP000248395">
    <property type="component" value="Unassembled WGS sequence"/>
</dbReference>
<organism evidence="4 5">
    <name type="scientific">Aquitalea magnusonii</name>
    <dbReference type="NCBI Taxonomy" id="332411"/>
    <lineage>
        <taxon>Bacteria</taxon>
        <taxon>Pseudomonadati</taxon>
        <taxon>Pseudomonadota</taxon>
        <taxon>Betaproteobacteria</taxon>
        <taxon>Neisseriales</taxon>
        <taxon>Chromobacteriaceae</taxon>
        <taxon>Aquitalea</taxon>
    </lineage>
</organism>
<dbReference type="GO" id="GO:0016810">
    <property type="term" value="F:hydrolase activity, acting on carbon-nitrogen (but not peptide) bonds"/>
    <property type="evidence" value="ECO:0007669"/>
    <property type="project" value="InterPro"/>
</dbReference>
<accession>A0A318JIX1</accession>
<dbReference type="Gene3D" id="3.20.20.80">
    <property type="entry name" value="Glycosidases"/>
    <property type="match status" value="1"/>
</dbReference>
<evidence type="ECO:0000256" key="1">
    <source>
        <dbReference type="ARBA" id="ARBA00022729"/>
    </source>
</evidence>
<feature type="chain" id="PRO_5016264318" evidence="2">
    <location>
        <begin position="22"/>
        <end position="653"/>
    </location>
</feature>
<keyword evidence="5" id="KW-1185">Reference proteome</keyword>
<sequence>MKTKQWFLLMCLALCALLALAAPVRADSRLIILCYHEVGQPDARSDDPFAVDARSLVRQMAWMRGQGYQFVSVEDVLADRAGKKPLPDKAVLLTFDDGYRSVYTQVYPVLRSFHAPALIALVGSWLEAADGEQVRYGDGLVPRSTFLSWAQIREMQASGLVEVASHSYAEHFGQRANPQGNSEPALTSLAWQAGSYETPEAYRARIRADLLRNSTLLKARLGQAPRVMVWPYGSYTRETAAIAGELGMPLTMSLDEGINTRQTPLAGLRRLLLDANMSLADLAWQFQQLETWPDGIRPEPSRIMHVDLDYIYDPDPARQEANLGRLLERVKAMGASTVYLQAFANPEGDGVARALYFPNRHLPMRADLFNRAAWQLRTRVGVRVYAWMPLLAFDLPRDNPLRQQRVLALGRQGLPEQQGYIRLTPYSAEARQTIREIYQDLARSVQFDGLLFHDDATLSDVEDVSGPAMAANRALGLPDSLPALRQDEAALQRWNDSKIKLLDDFTLELAQVVRTWQPTLKTARNLYAGVVMNPATESWFAQSYVTALQHYDRVAIMAMPYMEKAAQPRQWLRQLFDKVKAVPGALDRTVFELQARDWRNGQPIPTREMAEVVEELHTLGARHIAYYPDDLFQDQPRLADFKAAFSMRSHPEQ</sequence>
<dbReference type="NCBIfam" id="TIGR03938">
    <property type="entry name" value="deacetyl_PgaB"/>
    <property type="match status" value="1"/>
</dbReference>
<dbReference type="InterPro" id="IPR023854">
    <property type="entry name" value="PGA_deacetylase_PgaB"/>
</dbReference>
<dbReference type="Pfam" id="PF14883">
    <property type="entry name" value="GHL13"/>
    <property type="match status" value="1"/>
</dbReference>
<dbReference type="Gene3D" id="3.20.20.370">
    <property type="entry name" value="Glycoside hydrolase/deacetylase"/>
    <property type="match status" value="1"/>
</dbReference>
<dbReference type="InterPro" id="IPR002509">
    <property type="entry name" value="NODB_dom"/>
</dbReference>
<dbReference type="InterPro" id="IPR051398">
    <property type="entry name" value="Polysacch_Deacetylase"/>
</dbReference>
<dbReference type="Pfam" id="PF01522">
    <property type="entry name" value="Polysacc_deac_1"/>
    <property type="match status" value="1"/>
</dbReference>
<evidence type="ECO:0000259" key="3">
    <source>
        <dbReference type="PROSITE" id="PS51677"/>
    </source>
</evidence>
<comment type="caution">
    <text evidence="4">The sequence shown here is derived from an EMBL/GenBank/DDBJ whole genome shotgun (WGS) entry which is preliminary data.</text>
</comment>
<dbReference type="InterPro" id="IPR011330">
    <property type="entry name" value="Glyco_hydro/deAcase_b/a-brl"/>
</dbReference>
<keyword evidence="1 2" id="KW-0732">Signal</keyword>
<name>A0A318JIX1_9NEIS</name>
<dbReference type="OrthoDB" id="9816280at2"/>
<evidence type="ECO:0000256" key="2">
    <source>
        <dbReference type="SAM" id="SignalP"/>
    </source>
</evidence>
<evidence type="ECO:0000313" key="4">
    <source>
        <dbReference type="EMBL" id="PXX40142.1"/>
    </source>
</evidence>
<dbReference type="PROSITE" id="PS51677">
    <property type="entry name" value="NODB"/>
    <property type="match status" value="1"/>
</dbReference>
<dbReference type="SUPFAM" id="SSF88713">
    <property type="entry name" value="Glycoside hydrolase/deacetylase"/>
    <property type="match status" value="1"/>
</dbReference>
<reference evidence="4 5" key="1">
    <citation type="submission" date="2018-05" db="EMBL/GenBank/DDBJ databases">
        <title>Genomic Encyclopedia of Type Strains, Phase IV (KMG-IV): sequencing the most valuable type-strain genomes for metagenomic binning, comparative biology and taxonomic classification.</title>
        <authorList>
            <person name="Goeker M."/>
        </authorList>
    </citation>
    <scope>NUCLEOTIDE SEQUENCE [LARGE SCALE GENOMIC DNA]</scope>
    <source>
        <strain evidence="4 5">DSM 25134</strain>
    </source>
</reference>
<gene>
    <name evidence="4" type="ORF">DFR38_12617</name>
</gene>
<dbReference type="PANTHER" id="PTHR34216">
    <property type="match status" value="1"/>
</dbReference>
<dbReference type="AlphaFoldDB" id="A0A318JIX1"/>